<dbReference type="PANTHER" id="PTHR33371">
    <property type="entry name" value="INTERMEMBRANE PHOSPHOLIPID TRANSPORT SYSTEM BINDING PROTEIN MLAD-RELATED"/>
    <property type="match status" value="1"/>
</dbReference>
<evidence type="ECO:0000313" key="3">
    <source>
        <dbReference type="EMBL" id="PXZ01973.1"/>
    </source>
</evidence>
<dbReference type="OrthoDB" id="7164001at2"/>
<protein>
    <submittedName>
        <fullName evidence="3">Outer membrane lipid asymmetry maintenance protein MlaD</fullName>
    </submittedName>
</protein>
<gene>
    <name evidence="3" type="primary">mlaD</name>
    <name evidence="3" type="ORF">DK869_02980</name>
</gene>
<reference evidence="3 4" key="1">
    <citation type="submission" date="2018-05" db="EMBL/GenBank/DDBJ databases">
        <title>Reference genomes for bee gut microbiota database.</title>
        <authorList>
            <person name="Ellegaard K.M."/>
        </authorList>
    </citation>
    <scope>NUCLEOTIDE SEQUENCE [LARGE SCALE GENOMIC DNA]</scope>
    <source>
        <strain evidence="3 4">ESL0284</strain>
    </source>
</reference>
<keyword evidence="4" id="KW-1185">Reference proteome</keyword>
<dbReference type="InterPro" id="IPR003399">
    <property type="entry name" value="Mce/MlaD"/>
</dbReference>
<dbReference type="InterPro" id="IPR030970">
    <property type="entry name" value="ABC_MlaD"/>
</dbReference>
<keyword evidence="1" id="KW-1133">Transmembrane helix</keyword>
<dbReference type="NCBIfam" id="TIGR04430">
    <property type="entry name" value="OM_asym_MlaD"/>
    <property type="match status" value="1"/>
</dbReference>
<evidence type="ECO:0000256" key="1">
    <source>
        <dbReference type="SAM" id="Phobius"/>
    </source>
</evidence>
<dbReference type="Pfam" id="PF02470">
    <property type="entry name" value="MlaD"/>
    <property type="match status" value="1"/>
</dbReference>
<dbReference type="RefSeq" id="WP_110438491.1">
    <property type="nucleotide sequence ID" value="NZ_CP046393.1"/>
</dbReference>
<dbReference type="EMBL" id="QGLT01000001">
    <property type="protein sequence ID" value="PXZ01973.1"/>
    <property type="molecule type" value="Genomic_DNA"/>
</dbReference>
<proteinExistence type="predicted"/>
<sequence>MVLTPSQKTQQIIELVTGLIVLVVFVVAVIMAIIGHGQKNVGGYPLCASFSQIDGLEVGSDVKLAGVSVGQVIQEKVDPKKFNAVVTFTVRPDVKLPVDTAAIITSDSLLGGKYIDLSPGGDETVLKPGQFLTHTQGAISLQQLLSKFIFSVTDNMSKNEKKKADNSADQFHNNELH</sequence>
<organism evidence="3 4">
    <name type="scientific">Commensalibacter melissae</name>
    <dbReference type="NCBI Taxonomy" id="2070537"/>
    <lineage>
        <taxon>Bacteria</taxon>
        <taxon>Pseudomonadati</taxon>
        <taxon>Pseudomonadota</taxon>
        <taxon>Alphaproteobacteria</taxon>
        <taxon>Acetobacterales</taxon>
        <taxon>Acetobacteraceae</taxon>
    </lineage>
</organism>
<evidence type="ECO:0000313" key="4">
    <source>
        <dbReference type="Proteomes" id="UP000247565"/>
    </source>
</evidence>
<keyword evidence="1" id="KW-0472">Membrane</keyword>
<evidence type="ECO:0000259" key="2">
    <source>
        <dbReference type="Pfam" id="PF02470"/>
    </source>
</evidence>
<dbReference type="PANTHER" id="PTHR33371:SF4">
    <property type="entry name" value="INTERMEMBRANE PHOSPHOLIPID TRANSPORT SYSTEM BINDING PROTEIN MLAD"/>
    <property type="match status" value="1"/>
</dbReference>
<keyword evidence="1" id="KW-0812">Transmembrane</keyword>
<dbReference type="AlphaFoldDB" id="A0A318N2V9"/>
<feature type="domain" description="Mce/MlaD" evidence="2">
    <location>
        <begin position="43"/>
        <end position="120"/>
    </location>
</feature>
<feature type="transmembrane region" description="Helical" evidence="1">
    <location>
        <begin position="12"/>
        <end position="34"/>
    </location>
</feature>
<accession>A0A318N2V9</accession>
<comment type="caution">
    <text evidence="3">The sequence shown here is derived from an EMBL/GenBank/DDBJ whole genome shotgun (WGS) entry which is preliminary data.</text>
</comment>
<name>A0A318N2V9_9PROT</name>
<dbReference type="InterPro" id="IPR052336">
    <property type="entry name" value="MlaD_Phospholipid_Transporter"/>
</dbReference>
<dbReference type="Proteomes" id="UP000247565">
    <property type="component" value="Unassembled WGS sequence"/>
</dbReference>
<dbReference type="GO" id="GO:0015914">
    <property type="term" value="P:phospholipid transport"/>
    <property type="evidence" value="ECO:0007669"/>
    <property type="project" value="InterPro"/>
</dbReference>